<dbReference type="Proteomes" id="UP000192448">
    <property type="component" value="Unassembled WGS sequence"/>
</dbReference>
<sequence>MADLAELPWFLCKGNYRGIVPDTLDVGIRPDQYRPWAEVTMTPHLVGTDNRIITGEVELKLAELVPPTTVLLTPTTARIETGVLRLPRVPAPAGETVPPTQGEIDEQLAAEGVPLLANDAADTLELGTNRIAWRIEFGPMTILGKQYRFSGFYFLGPTVTSYDPDDPDWSPPSVDLTTVGRFVPAS</sequence>
<evidence type="ECO:0000313" key="1">
    <source>
        <dbReference type="EMBL" id="ORA24881.1"/>
    </source>
</evidence>
<protein>
    <submittedName>
        <fullName evidence="1">Uncharacterized protein</fullName>
    </submittedName>
</protein>
<dbReference type="STRING" id="1927124.BST13_33430"/>
<reference evidence="1 2" key="1">
    <citation type="submission" date="2017-02" db="EMBL/GenBank/DDBJ databases">
        <title>The new phylogeny of genus Mycobacterium.</title>
        <authorList>
            <person name="Tortoli E."/>
            <person name="Trovato A."/>
            <person name="Cirillo D.M."/>
        </authorList>
    </citation>
    <scope>NUCLEOTIDE SEQUENCE [LARGE SCALE GENOMIC DNA]</scope>
    <source>
        <strain evidence="1 2">RW6</strain>
    </source>
</reference>
<keyword evidence="2" id="KW-1185">Reference proteome</keyword>
<name>A0A1X0A464_9MYCO</name>
<dbReference type="AlphaFoldDB" id="A0A1X0A464"/>
<dbReference type="EMBL" id="MVHF01000055">
    <property type="protein sequence ID" value="ORA24881.1"/>
    <property type="molecule type" value="Genomic_DNA"/>
</dbReference>
<organism evidence="1 2">
    <name type="scientific">Mycobacterium aquaticum</name>
    <dbReference type="NCBI Taxonomy" id="1927124"/>
    <lineage>
        <taxon>Bacteria</taxon>
        <taxon>Bacillati</taxon>
        <taxon>Actinomycetota</taxon>
        <taxon>Actinomycetes</taxon>
        <taxon>Mycobacteriales</taxon>
        <taxon>Mycobacteriaceae</taxon>
        <taxon>Mycobacterium</taxon>
    </lineage>
</organism>
<proteinExistence type="predicted"/>
<gene>
    <name evidence="1" type="ORF">BST13_33430</name>
</gene>
<comment type="caution">
    <text evidence="1">The sequence shown here is derived from an EMBL/GenBank/DDBJ whole genome shotgun (WGS) entry which is preliminary data.</text>
</comment>
<dbReference type="RefSeq" id="WP_083169862.1">
    <property type="nucleotide sequence ID" value="NZ_MVHF01000055.1"/>
</dbReference>
<accession>A0A1X0A464</accession>
<dbReference type="OrthoDB" id="4762408at2"/>
<evidence type="ECO:0000313" key="2">
    <source>
        <dbReference type="Proteomes" id="UP000192448"/>
    </source>
</evidence>